<sequence length="325" mass="33603">MKKAVIGGLALIFALALSTVTLLTTFGGGSSASAQAVGPGGGLSADAPVPEWVRVLVNKHAGKCPQVTASLLAAQLFAESGFNPKAVSPVGAQGIAQFMPATWAAYGMDGDNDGDKDPFDPVDAIPAQANYDCVLAGEVRNVPGDSTDNMLAAYNAGGGAVIRYGGIPPYAETRSYVKRIRDLTAKWADLSVPNLPGGKGAARAISAAKTALGTWYQWGGQCVPPYQAMGGCDCSSLTQMAWSAAGVNLPRVTYGQVHSGTPVKSVAQLRPGDLIFTRPGPAGPEHVAMYLGDSQVIDAPRTGKRVQITPLSQWTADIIAIRHIG</sequence>
<dbReference type="SUPFAM" id="SSF53955">
    <property type="entry name" value="Lysozyme-like"/>
    <property type="match status" value="1"/>
</dbReference>
<dbReference type="InterPro" id="IPR023346">
    <property type="entry name" value="Lysozyme-like_dom_sf"/>
</dbReference>
<evidence type="ECO:0000313" key="7">
    <source>
        <dbReference type="Proteomes" id="UP000419138"/>
    </source>
</evidence>
<dbReference type="Gene3D" id="1.10.530.10">
    <property type="match status" value="1"/>
</dbReference>
<dbReference type="AlphaFoldDB" id="A0A646KSK4"/>
<comment type="caution">
    <text evidence="6">The sequence shown here is derived from an EMBL/GenBank/DDBJ whole genome shotgun (WGS) entry which is preliminary data.</text>
</comment>
<protein>
    <submittedName>
        <fullName evidence="6">Glycoside hydrolase</fullName>
    </submittedName>
</protein>
<gene>
    <name evidence="6" type="ORF">FF041_34520</name>
</gene>
<dbReference type="Proteomes" id="UP000419138">
    <property type="component" value="Unassembled WGS sequence"/>
</dbReference>
<evidence type="ECO:0000256" key="4">
    <source>
        <dbReference type="ARBA" id="ARBA00022807"/>
    </source>
</evidence>
<name>A0A646KSK4_STRJU</name>
<dbReference type="InterPro" id="IPR051794">
    <property type="entry name" value="PG_Endopeptidase_C40"/>
</dbReference>
<keyword evidence="3 6" id="KW-0378">Hydrolase</keyword>
<dbReference type="OrthoDB" id="9815778at2"/>
<keyword evidence="7" id="KW-1185">Reference proteome</keyword>
<dbReference type="PANTHER" id="PTHR47359">
    <property type="entry name" value="PEPTIDOGLYCAN DL-ENDOPEPTIDASE CWLO"/>
    <property type="match status" value="1"/>
</dbReference>
<dbReference type="InterPro" id="IPR008258">
    <property type="entry name" value="Transglycosylase_SLT_dom_1"/>
</dbReference>
<dbReference type="EMBL" id="VCLA01000197">
    <property type="protein sequence ID" value="MQT05068.1"/>
    <property type="molecule type" value="Genomic_DNA"/>
</dbReference>
<accession>A0A646KSK4</accession>
<dbReference type="Gene3D" id="3.90.1720.10">
    <property type="entry name" value="endopeptidase domain like (from Nostoc punctiforme)"/>
    <property type="match status" value="1"/>
</dbReference>
<dbReference type="GO" id="GO:0006508">
    <property type="term" value="P:proteolysis"/>
    <property type="evidence" value="ECO:0007669"/>
    <property type="project" value="UniProtKB-KW"/>
</dbReference>
<dbReference type="InterPro" id="IPR000064">
    <property type="entry name" value="NLP_P60_dom"/>
</dbReference>
<keyword evidence="2" id="KW-0645">Protease</keyword>
<feature type="domain" description="NlpC/P60" evidence="5">
    <location>
        <begin position="198"/>
        <end position="325"/>
    </location>
</feature>
<proteinExistence type="inferred from homology"/>
<evidence type="ECO:0000313" key="6">
    <source>
        <dbReference type="EMBL" id="MQT05068.1"/>
    </source>
</evidence>
<dbReference type="InterPro" id="IPR038765">
    <property type="entry name" value="Papain-like_cys_pep_sf"/>
</dbReference>
<evidence type="ECO:0000256" key="2">
    <source>
        <dbReference type="ARBA" id="ARBA00022670"/>
    </source>
</evidence>
<keyword evidence="4" id="KW-0788">Thiol protease</keyword>
<dbReference type="PANTHER" id="PTHR47359:SF3">
    <property type="entry name" value="NLP_P60 DOMAIN-CONTAINING PROTEIN-RELATED"/>
    <property type="match status" value="1"/>
</dbReference>
<dbReference type="RefSeq" id="WP_153526312.1">
    <property type="nucleotide sequence ID" value="NZ_JBEPDZ010000002.1"/>
</dbReference>
<dbReference type="GO" id="GO:0008234">
    <property type="term" value="F:cysteine-type peptidase activity"/>
    <property type="evidence" value="ECO:0007669"/>
    <property type="project" value="UniProtKB-KW"/>
</dbReference>
<dbReference type="PROSITE" id="PS51935">
    <property type="entry name" value="NLPC_P60"/>
    <property type="match status" value="1"/>
</dbReference>
<evidence type="ECO:0000259" key="5">
    <source>
        <dbReference type="PROSITE" id="PS51935"/>
    </source>
</evidence>
<comment type="similarity">
    <text evidence="1">Belongs to the peptidase C40 family.</text>
</comment>
<evidence type="ECO:0000256" key="3">
    <source>
        <dbReference type="ARBA" id="ARBA00022801"/>
    </source>
</evidence>
<evidence type="ECO:0000256" key="1">
    <source>
        <dbReference type="ARBA" id="ARBA00007074"/>
    </source>
</evidence>
<organism evidence="6 7">
    <name type="scientific">Streptomyces jumonjinensis</name>
    <dbReference type="NCBI Taxonomy" id="1945"/>
    <lineage>
        <taxon>Bacteria</taxon>
        <taxon>Bacillati</taxon>
        <taxon>Actinomycetota</taxon>
        <taxon>Actinomycetes</taxon>
        <taxon>Kitasatosporales</taxon>
        <taxon>Streptomycetaceae</taxon>
        <taxon>Streptomyces</taxon>
    </lineage>
</organism>
<dbReference type="Pfam" id="PF01464">
    <property type="entry name" value="SLT"/>
    <property type="match status" value="1"/>
</dbReference>
<dbReference type="SUPFAM" id="SSF54001">
    <property type="entry name" value="Cysteine proteinases"/>
    <property type="match status" value="1"/>
</dbReference>
<dbReference type="Pfam" id="PF00877">
    <property type="entry name" value="NLPC_P60"/>
    <property type="match status" value="1"/>
</dbReference>
<reference evidence="6 7" key="1">
    <citation type="submission" date="2019-05" db="EMBL/GenBank/DDBJ databases">
        <title>Comparative genomics and metabolomics analyses of clavulanic acid producing Streptomyces species provides insight into specialized metabolism and evolution of beta-lactam biosynthetic gene clusters.</title>
        <authorList>
            <person name="Moore M.A."/>
            <person name="Cruz-Morales P."/>
            <person name="Barona Gomez F."/>
            <person name="Kapil T."/>
        </authorList>
    </citation>
    <scope>NUCLEOTIDE SEQUENCE [LARGE SCALE GENOMIC DNA]</scope>
    <source>
        <strain evidence="6 7">NRRL 5741</strain>
    </source>
</reference>
<dbReference type="CDD" id="cd13399">
    <property type="entry name" value="Slt35-like"/>
    <property type="match status" value="1"/>
</dbReference>